<evidence type="ECO:0000259" key="1">
    <source>
        <dbReference type="Pfam" id="PF00534"/>
    </source>
</evidence>
<reference evidence="3 4" key="1">
    <citation type="journal article" date="2013" name="Nature">
        <title>Anaerobic oxidation of methane coupled to nitrate reduction in a novel archaeal lineage.</title>
        <authorList>
            <person name="Haroon M.F."/>
            <person name="Hu S."/>
            <person name="Shi Y."/>
            <person name="Imelfort M."/>
            <person name="Keller J."/>
            <person name="Hugenholtz P."/>
            <person name="Yuan Z."/>
            <person name="Tyson G.W."/>
        </authorList>
    </citation>
    <scope>NUCLEOTIDE SEQUENCE [LARGE SCALE GENOMIC DNA]</scope>
    <source>
        <strain evidence="3 4">ANME-2d</strain>
    </source>
</reference>
<dbReference type="Gene3D" id="3.40.50.2000">
    <property type="entry name" value="Glycogen Phosphorylase B"/>
    <property type="match status" value="2"/>
</dbReference>
<dbReference type="Pfam" id="PF00534">
    <property type="entry name" value="Glycos_transf_1"/>
    <property type="match status" value="1"/>
</dbReference>
<dbReference type="PANTHER" id="PTHR45947">
    <property type="entry name" value="SULFOQUINOVOSYL TRANSFERASE SQD2"/>
    <property type="match status" value="1"/>
</dbReference>
<name>A0A062UU02_9EURY</name>
<dbReference type="Pfam" id="PF13439">
    <property type="entry name" value="Glyco_transf_4"/>
    <property type="match status" value="1"/>
</dbReference>
<dbReference type="PANTHER" id="PTHR45947:SF3">
    <property type="entry name" value="SULFOQUINOVOSYL TRANSFERASE SQD2"/>
    <property type="match status" value="1"/>
</dbReference>
<dbReference type="RefSeq" id="WP_048092163.1">
    <property type="nucleotide sequence ID" value="NZ_JMIY01000007.1"/>
</dbReference>
<dbReference type="SUPFAM" id="SSF53756">
    <property type="entry name" value="UDP-Glycosyltransferase/glycogen phosphorylase"/>
    <property type="match status" value="1"/>
</dbReference>
<dbReference type="Proteomes" id="UP000027153">
    <property type="component" value="Unassembled WGS sequence"/>
</dbReference>
<keyword evidence="4" id="KW-1185">Reference proteome</keyword>
<dbReference type="InterPro" id="IPR028098">
    <property type="entry name" value="Glyco_trans_4-like_N"/>
</dbReference>
<proteinExistence type="predicted"/>
<dbReference type="PATRIC" id="fig|1392998.3.peg.2831"/>
<dbReference type="CDD" id="cd03801">
    <property type="entry name" value="GT4_PimA-like"/>
    <property type="match status" value="1"/>
</dbReference>
<dbReference type="OrthoDB" id="137462at2157"/>
<dbReference type="GO" id="GO:0016758">
    <property type="term" value="F:hexosyltransferase activity"/>
    <property type="evidence" value="ECO:0007669"/>
    <property type="project" value="TreeGrafter"/>
</dbReference>
<feature type="domain" description="Glycosyl transferase family 1" evidence="1">
    <location>
        <begin position="185"/>
        <end position="345"/>
    </location>
</feature>
<comment type="caution">
    <text evidence="3">The sequence shown here is derived from an EMBL/GenBank/DDBJ whole genome shotgun (WGS) entry which is preliminary data.</text>
</comment>
<accession>A0A062UU02</accession>
<dbReference type="InterPro" id="IPR001296">
    <property type="entry name" value="Glyco_trans_1"/>
</dbReference>
<organism evidence="3 4">
    <name type="scientific">Candidatus Methanoperedens nitratireducens</name>
    <dbReference type="NCBI Taxonomy" id="1392998"/>
    <lineage>
        <taxon>Archaea</taxon>
        <taxon>Methanobacteriati</taxon>
        <taxon>Methanobacteriota</taxon>
        <taxon>Stenosarchaea group</taxon>
        <taxon>Methanomicrobia</taxon>
        <taxon>Methanosarcinales</taxon>
        <taxon>ANME-2 cluster</taxon>
        <taxon>Candidatus Methanoperedentaceae</taxon>
        <taxon>Candidatus Methanoperedens</taxon>
    </lineage>
</organism>
<gene>
    <name evidence="3" type="ORF">ANME2D_02531</name>
</gene>
<dbReference type="InterPro" id="IPR050194">
    <property type="entry name" value="Glycosyltransferase_grp1"/>
</dbReference>
<evidence type="ECO:0000313" key="3">
    <source>
        <dbReference type="EMBL" id="KCZ70511.1"/>
    </source>
</evidence>
<keyword evidence="3" id="KW-0808">Transferase</keyword>
<evidence type="ECO:0000313" key="4">
    <source>
        <dbReference type="Proteomes" id="UP000027153"/>
    </source>
</evidence>
<dbReference type="AlphaFoldDB" id="A0A062UU02"/>
<evidence type="ECO:0000259" key="2">
    <source>
        <dbReference type="Pfam" id="PF13439"/>
    </source>
</evidence>
<feature type="domain" description="Glycosyltransferase subfamily 4-like N-terminal" evidence="2">
    <location>
        <begin position="14"/>
        <end position="178"/>
    </location>
</feature>
<sequence>MRILHITKKYPAVIGGDAWVVYNLKKQQIKLGYEVHVATSKCEEIKDREVLKFGLREHAFNLDRITPRRAMSLVLLSLWGLKNLRDLRPNIIHSHSADLGFFISIVARLYGIPVINTCHGISFNDEQYSPLKRFAERFFLNYSGFKKVASVDLKGAQALCAAGIRNAVYLPNGIDLHRFQNRKKRENIKIKFLFVGRLEKQKGVIYLIKAAEILKNRDSDDFEIIIVGEGSEFDYLMRITQELDLREIMKFKGKIDEQMLNEYYLGCDAFILPSLWEGMPLTLLEAAAAEMSIIASDVGGISSLFTHEENALIIEQKNAEALANAMLRLMKDKILREKLGSNARRLVERFSWESTAKELEDIYREAVRI</sequence>
<protein>
    <submittedName>
        <fullName evidence="3">Glycosyltransferase</fullName>
    </submittedName>
</protein>
<dbReference type="EMBL" id="JMIY01000007">
    <property type="protein sequence ID" value="KCZ70511.1"/>
    <property type="molecule type" value="Genomic_DNA"/>
</dbReference>